<protein>
    <submittedName>
        <fullName evidence="1">Polysaccharide pyruvyl transferase</fullName>
    </submittedName>
</protein>
<dbReference type="RefSeq" id="WP_107493172.1">
    <property type="nucleotide sequence ID" value="NZ_PZKC01000005.1"/>
</dbReference>
<dbReference type="Proteomes" id="UP000241193">
    <property type="component" value="Unassembled WGS sequence"/>
</dbReference>
<comment type="caution">
    <text evidence="1">The sequence shown here is derived from an EMBL/GenBank/DDBJ whole genome shotgun (WGS) entry which is preliminary data.</text>
</comment>
<keyword evidence="1" id="KW-0808">Transferase</keyword>
<reference evidence="1 2" key="1">
    <citation type="submission" date="2018-03" db="EMBL/GenBank/DDBJ databases">
        <authorList>
            <person name="Keele B.F."/>
        </authorList>
    </citation>
    <scope>NUCLEOTIDE SEQUENCE [LARGE SCALE GENOMIC DNA]</scope>
    <source>
        <strain evidence="1 2">D20</strain>
    </source>
</reference>
<proteinExistence type="predicted"/>
<name>A0A2T4IG87_9RHOO</name>
<keyword evidence="2" id="KW-1185">Reference proteome</keyword>
<evidence type="ECO:0000313" key="2">
    <source>
        <dbReference type="Proteomes" id="UP000241193"/>
    </source>
</evidence>
<organism evidence="1 2">
    <name type="scientific">Pseudothauera lacus</name>
    <dbReference type="NCBI Taxonomy" id="2136175"/>
    <lineage>
        <taxon>Bacteria</taxon>
        <taxon>Pseudomonadati</taxon>
        <taxon>Pseudomonadota</taxon>
        <taxon>Betaproteobacteria</taxon>
        <taxon>Rhodocyclales</taxon>
        <taxon>Zoogloeaceae</taxon>
        <taxon>Pseudothauera</taxon>
    </lineage>
</organism>
<gene>
    <name evidence="1" type="ORF">C8261_08130</name>
</gene>
<sequence>MRLHYYKDPRGNFGDDLNAWLWPRILPGVHDDDERELFVGIGTLINHRLPATPLKHIVGSGVGYGRTPVPDASWVVHAVRGPLSAAALGLEAGRAITDAAVLIRLLGLHLPARRSRCGLVVTGDSLARYDWQAVCELAGIRFISCHWDVDRVLQAMGECELLLCEAMHGAIVADALRIPWLPVSLYGRLLEFKWQDWLASLQMSYRPEHLTALHAAPAEDPLSRVKQACKRSLHRIGLYASAWSPPRARPTGARELEQTLSQLHKLASSSGMLSPERLLDEHVERYLALFGRAFAHRSASIQDAGGVASTALLRGRSSAAMAS</sequence>
<reference evidence="1 2" key="2">
    <citation type="submission" date="2018-04" db="EMBL/GenBank/DDBJ databases">
        <title>Thauera lacus sp. nov., isolated from an saline lake in Inner Mongolia, China.</title>
        <authorList>
            <person name="Liang Q.-Y."/>
        </authorList>
    </citation>
    <scope>NUCLEOTIDE SEQUENCE [LARGE SCALE GENOMIC DNA]</scope>
    <source>
        <strain evidence="1 2">D20</strain>
    </source>
</reference>
<dbReference type="AlphaFoldDB" id="A0A2T4IG87"/>
<accession>A0A2T4IG87</accession>
<dbReference type="GO" id="GO:0016740">
    <property type="term" value="F:transferase activity"/>
    <property type="evidence" value="ECO:0007669"/>
    <property type="project" value="UniProtKB-KW"/>
</dbReference>
<dbReference type="EMBL" id="PZKC01000005">
    <property type="protein sequence ID" value="PTD96771.1"/>
    <property type="molecule type" value="Genomic_DNA"/>
</dbReference>
<evidence type="ECO:0000313" key="1">
    <source>
        <dbReference type="EMBL" id="PTD96771.1"/>
    </source>
</evidence>
<dbReference type="OrthoDB" id="9803627at2"/>